<organism evidence="1">
    <name type="scientific">marine metagenome</name>
    <dbReference type="NCBI Taxonomy" id="408172"/>
    <lineage>
        <taxon>unclassified sequences</taxon>
        <taxon>metagenomes</taxon>
        <taxon>ecological metagenomes</taxon>
    </lineage>
</organism>
<gene>
    <name evidence="1" type="ORF">METZ01_LOCUS349334</name>
</gene>
<dbReference type="EMBL" id="UINC01121368">
    <property type="protein sequence ID" value="SVC96480.1"/>
    <property type="molecule type" value="Genomic_DNA"/>
</dbReference>
<protein>
    <submittedName>
        <fullName evidence="1">Uncharacterized protein</fullName>
    </submittedName>
</protein>
<reference evidence="1" key="1">
    <citation type="submission" date="2018-05" db="EMBL/GenBank/DDBJ databases">
        <authorList>
            <person name="Lanie J.A."/>
            <person name="Ng W.-L."/>
            <person name="Kazmierczak K.M."/>
            <person name="Andrzejewski T.M."/>
            <person name="Davidsen T.M."/>
            <person name="Wayne K.J."/>
            <person name="Tettelin H."/>
            <person name="Glass J.I."/>
            <person name="Rusch D."/>
            <person name="Podicherti R."/>
            <person name="Tsui H.-C.T."/>
            <person name="Winkler M.E."/>
        </authorList>
    </citation>
    <scope>NUCLEOTIDE SEQUENCE</scope>
</reference>
<evidence type="ECO:0000313" key="1">
    <source>
        <dbReference type="EMBL" id="SVC96480.1"/>
    </source>
</evidence>
<sequence length="294" mass="33294">AWNEKEQQLFPRKFFMEQISGVMATSGRAVPIFNDKHLSYNWHDAKWMYDRAVQLDAPFMAGSSLPFFWRNPWLEHERETPIKQAVAIGYSGLDIYGFHTLETLQCMVERRVGGETGVAAVTCLEGNAVWDAADINAWPLDLAEAACERIQNKPDGHMKEHCENPALFIVEYRDGLQGNILMLNGYVTDLAYAACVEEEIVASEFYCPQAPHAHFSYLSLNIEEMFLSERPTYPVERTLLTTGILEAALDSRSQGHVRLETPHLNVSYSSYDHIPWRPTSPRPSGASLIPFGHE</sequence>
<feature type="non-terminal residue" evidence="1">
    <location>
        <position position="1"/>
    </location>
</feature>
<dbReference type="AlphaFoldDB" id="A0A382RGG2"/>
<accession>A0A382RGG2</accession>
<name>A0A382RGG2_9ZZZZ</name>
<proteinExistence type="predicted"/>